<comment type="subcellular location">
    <subcellularLocation>
        <location evidence="1">Cell envelope</location>
    </subcellularLocation>
</comment>
<dbReference type="Pfam" id="PF13407">
    <property type="entry name" value="Peripla_BP_4"/>
    <property type="match status" value="1"/>
</dbReference>
<organism evidence="6 7">
    <name type="scientific">Devosia geojensis</name>
    <dbReference type="NCBI Taxonomy" id="443610"/>
    <lineage>
        <taxon>Bacteria</taxon>
        <taxon>Pseudomonadati</taxon>
        <taxon>Pseudomonadota</taxon>
        <taxon>Alphaproteobacteria</taxon>
        <taxon>Hyphomicrobiales</taxon>
        <taxon>Devosiaceae</taxon>
        <taxon>Devosia</taxon>
    </lineage>
</organism>
<evidence type="ECO:0000313" key="7">
    <source>
        <dbReference type="Proteomes" id="UP000033632"/>
    </source>
</evidence>
<dbReference type="OrthoDB" id="9800520at2"/>
<proteinExistence type="inferred from homology"/>
<dbReference type="Gene3D" id="3.40.50.2300">
    <property type="match status" value="2"/>
</dbReference>
<evidence type="ECO:0000256" key="2">
    <source>
        <dbReference type="ARBA" id="ARBA00007639"/>
    </source>
</evidence>
<accession>A0A0F5FQG2</accession>
<keyword evidence="7" id="KW-1185">Reference proteome</keyword>
<dbReference type="GO" id="GO:0030313">
    <property type="term" value="C:cell envelope"/>
    <property type="evidence" value="ECO:0007669"/>
    <property type="project" value="UniProtKB-SubCell"/>
</dbReference>
<evidence type="ECO:0000256" key="3">
    <source>
        <dbReference type="ARBA" id="ARBA00022729"/>
    </source>
</evidence>
<gene>
    <name evidence="6" type="ORF">VE25_14795</name>
</gene>
<evidence type="ECO:0000256" key="1">
    <source>
        <dbReference type="ARBA" id="ARBA00004196"/>
    </source>
</evidence>
<dbReference type="EMBL" id="JZEX01000124">
    <property type="protein sequence ID" value="KKB11048.1"/>
    <property type="molecule type" value="Genomic_DNA"/>
</dbReference>
<reference evidence="6 7" key="1">
    <citation type="submission" date="2015-03" db="EMBL/GenBank/DDBJ databases">
        <authorList>
            <person name="Hassan Y.I."/>
            <person name="Lepp D."/>
            <person name="Li X.-Z."/>
            <person name="Zhou T."/>
        </authorList>
    </citation>
    <scope>NUCLEOTIDE SEQUENCE [LARGE SCALE GENOMIC DNA]</scope>
    <source>
        <strain evidence="6 7">BD-c194</strain>
    </source>
</reference>
<dbReference type="Proteomes" id="UP000033632">
    <property type="component" value="Unassembled WGS sequence"/>
</dbReference>
<dbReference type="PANTHER" id="PTHR46847">
    <property type="entry name" value="D-ALLOSE-BINDING PERIPLASMIC PROTEIN-RELATED"/>
    <property type="match status" value="1"/>
</dbReference>
<comment type="caution">
    <text evidence="6">The sequence shown here is derived from an EMBL/GenBank/DDBJ whole genome shotgun (WGS) entry which is preliminary data.</text>
</comment>
<sequence length="393" mass="42337">MKTFARALALGVAAGALFGAAALAQDFHGFDPASYDGKRLSAEQYAAMVADATAATPPRNGEKYVIGFANLQRDIAFGVAVERSIQENADLAGVDLVIADNRLDGPTALANAQSFVQRNVDYVIEFQTDSNFGPTVMNVFNEDGVKVVAIDIPMPGATFFGANNPKSGFMGGSYLAQAAIAKFGEERVMEGYFVVGELPQSGAIPQMRTEGQVNGFLSVLPEFDPEKMLRIDTKNTQQESFTQMSNLLGRIPEGVPIMITAINDQSAIGMLRAVQQAGREADVVVVGNGADETQALVDEADLVAATGYFPETYGNYLLPIALATLAGQELPPAVLVNHVMITKANVCEYYPDFECGEDPGFEYQFPQEEFSAYLTELRQEDFLEGFEDLVPAE</sequence>
<dbReference type="STRING" id="443610.VE25_14795"/>
<evidence type="ECO:0000256" key="4">
    <source>
        <dbReference type="SAM" id="SignalP"/>
    </source>
</evidence>
<dbReference type="PATRIC" id="fig|443610.3.peg.1229"/>
<evidence type="ECO:0000259" key="5">
    <source>
        <dbReference type="Pfam" id="PF13407"/>
    </source>
</evidence>
<feature type="domain" description="Periplasmic binding protein" evidence="5">
    <location>
        <begin position="66"/>
        <end position="329"/>
    </location>
</feature>
<dbReference type="PANTHER" id="PTHR46847:SF1">
    <property type="entry name" value="D-ALLOSE-BINDING PERIPLASMIC PROTEIN-RELATED"/>
    <property type="match status" value="1"/>
</dbReference>
<dbReference type="SUPFAM" id="SSF53822">
    <property type="entry name" value="Periplasmic binding protein-like I"/>
    <property type="match status" value="1"/>
</dbReference>
<dbReference type="InterPro" id="IPR028082">
    <property type="entry name" value="Peripla_BP_I"/>
</dbReference>
<dbReference type="CDD" id="cd01536">
    <property type="entry name" value="PBP1_ABC_sugar_binding-like"/>
    <property type="match status" value="1"/>
</dbReference>
<feature type="signal peptide" evidence="4">
    <location>
        <begin position="1"/>
        <end position="24"/>
    </location>
</feature>
<protein>
    <submittedName>
        <fullName evidence="6">ABC transporter</fullName>
    </submittedName>
</protein>
<dbReference type="InterPro" id="IPR025997">
    <property type="entry name" value="SBP_2_dom"/>
</dbReference>
<keyword evidence="3 4" id="KW-0732">Signal</keyword>
<comment type="similarity">
    <text evidence="2">Belongs to the bacterial solute-binding protein 2 family.</text>
</comment>
<evidence type="ECO:0000313" key="6">
    <source>
        <dbReference type="EMBL" id="KKB11048.1"/>
    </source>
</evidence>
<feature type="chain" id="PRO_5002486815" evidence="4">
    <location>
        <begin position="25"/>
        <end position="393"/>
    </location>
</feature>
<dbReference type="AlphaFoldDB" id="A0A0F5FQG2"/>
<dbReference type="RefSeq" id="WP_046109407.1">
    <property type="nucleotide sequence ID" value="NZ_JZEX01000124.1"/>
</dbReference>
<dbReference type="GO" id="GO:0030246">
    <property type="term" value="F:carbohydrate binding"/>
    <property type="evidence" value="ECO:0007669"/>
    <property type="project" value="UniProtKB-ARBA"/>
</dbReference>
<name>A0A0F5FQG2_9HYPH</name>